<dbReference type="GO" id="GO:0005634">
    <property type="term" value="C:nucleus"/>
    <property type="evidence" value="ECO:0007669"/>
    <property type="project" value="UniProtKB-UniRule"/>
</dbReference>
<evidence type="ECO:0000256" key="1">
    <source>
        <dbReference type="PROSITE-ProRule" id="PRU00267"/>
    </source>
</evidence>
<gene>
    <name evidence="4" type="ORF">BB560_001642</name>
</gene>
<dbReference type="SUPFAM" id="SSF47095">
    <property type="entry name" value="HMG-box"/>
    <property type="match status" value="1"/>
</dbReference>
<comment type="caution">
    <text evidence="4">The sequence shown here is derived from an EMBL/GenBank/DDBJ whole genome shotgun (WGS) entry which is preliminary data.</text>
</comment>
<keyword evidence="1" id="KW-0238">DNA-binding</keyword>
<evidence type="ECO:0000256" key="2">
    <source>
        <dbReference type="SAM" id="MobiDB-lite"/>
    </source>
</evidence>
<dbReference type="PROSITE" id="PS50118">
    <property type="entry name" value="HMG_BOX_2"/>
    <property type="match status" value="1"/>
</dbReference>
<evidence type="ECO:0000259" key="3">
    <source>
        <dbReference type="PROSITE" id="PS50118"/>
    </source>
</evidence>
<evidence type="ECO:0000313" key="5">
    <source>
        <dbReference type="Proteomes" id="UP000245609"/>
    </source>
</evidence>
<feature type="compositionally biased region" description="Low complexity" evidence="2">
    <location>
        <begin position="297"/>
        <end position="331"/>
    </location>
</feature>
<feature type="compositionally biased region" description="Basic and acidic residues" evidence="2">
    <location>
        <begin position="227"/>
        <end position="257"/>
    </location>
</feature>
<name>A0A2T9ZH09_9FUNG</name>
<feature type="domain" description="HMG box" evidence="3">
    <location>
        <begin position="204"/>
        <end position="271"/>
    </location>
</feature>
<feature type="compositionally biased region" description="Low complexity" evidence="2">
    <location>
        <begin position="150"/>
        <end position="164"/>
    </location>
</feature>
<accession>A0A2T9ZH09</accession>
<dbReference type="OrthoDB" id="1919336at2759"/>
<feature type="region of interest" description="Disordered" evidence="2">
    <location>
        <begin position="1"/>
        <end position="41"/>
    </location>
</feature>
<dbReference type="EMBL" id="MBFS01000184">
    <property type="protein sequence ID" value="PVV03868.1"/>
    <property type="molecule type" value="Genomic_DNA"/>
</dbReference>
<reference evidence="4 5" key="1">
    <citation type="journal article" date="2018" name="MBio">
        <title>Comparative Genomics Reveals the Core Gene Toolbox for the Fungus-Insect Symbiosis.</title>
        <authorList>
            <person name="Wang Y."/>
            <person name="Stata M."/>
            <person name="Wang W."/>
            <person name="Stajich J.E."/>
            <person name="White M.M."/>
            <person name="Moncalvo J.M."/>
        </authorList>
    </citation>
    <scope>NUCLEOTIDE SEQUENCE [LARGE SCALE GENOMIC DNA]</scope>
    <source>
        <strain evidence="4 5">SC-DP-2</strain>
    </source>
</reference>
<dbReference type="InterPro" id="IPR036910">
    <property type="entry name" value="HMG_box_dom_sf"/>
</dbReference>
<proteinExistence type="predicted"/>
<dbReference type="Pfam" id="PF00505">
    <property type="entry name" value="HMG_box"/>
    <property type="match status" value="1"/>
</dbReference>
<feature type="compositionally biased region" description="Basic and acidic residues" evidence="2">
    <location>
        <begin position="191"/>
        <end position="205"/>
    </location>
</feature>
<feature type="compositionally biased region" description="Basic residues" evidence="2">
    <location>
        <begin position="165"/>
        <end position="174"/>
    </location>
</feature>
<feature type="region of interest" description="Disordered" evidence="2">
    <location>
        <begin position="144"/>
        <end position="375"/>
    </location>
</feature>
<dbReference type="AlphaFoldDB" id="A0A2T9ZH09"/>
<keyword evidence="5" id="KW-1185">Reference proteome</keyword>
<dbReference type="GO" id="GO:0003677">
    <property type="term" value="F:DNA binding"/>
    <property type="evidence" value="ECO:0007669"/>
    <property type="project" value="UniProtKB-UniRule"/>
</dbReference>
<dbReference type="Gene3D" id="1.10.30.10">
    <property type="entry name" value="High mobility group box domain"/>
    <property type="match status" value="1"/>
</dbReference>
<feature type="DNA-binding region" description="HMG box" evidence="1">
    <location>
        <begin position="204"/>
        <end position="271"/>
    </location>
</feature>
<keyword evidence="1" id="KW-0539">Nucleus</keyword>
<feature type="compositionally biased region" description="Basic and acidic residues" evidence="2">
    <location>
        <begin position="363"/>
        <end position="375"/>
    </location>
</feature>
<dbReference type="InterPro" id="IPR009071">
    <property type="entry name" value="HMG_box_dom"/>
</dbReference>
<feature type="compositionally biased region" description="Basic and acidic residues" evidence="2">
    <location>
        <begin position="265"/>
        <end position="278"/>
    </location>
</feature>
<sequence length="375" mass="42173">MNPTHASKPSKQSKKPKTSDSKSTQNAYNGAKSRSDKPGLTLSKEHIERLHCIKLQNRLDKLEKYNERVAVLLDHWQHLIARLNYEKSLLFENIERRGHIKIPEAIHNTPISSLKYLSRANQDLGNISDDDSTIPLSLLVNEKYSQGHPSSSSTPSSSNQPSTKKSQKSKRHREKHIEPEYKDTPTSSSQSDKKHRTERDPDAPKRPANPFVMYCQDKKMGKAYSPDSKDEDQTKNLNTKWKELPPEEKKKYYDKYKSNIKKYLQSKDDYESSSHSSKDPTPPSGPQDSKSLDVSKKAPFISKSIPSSKSASPKPGSTSPKSLSSDPLLSKVKQRSVSGGSNILGLLEKEAKRPSELTTPKQDATHESDEIKSPE</sequence>
<organism evidence="4 5">
    <name type="scientific">Smittium megazygosporum</name>
    <dbReference type="NCBI Taxonomy" id="133381"/>
    <lineage>
        <taxon>Eukaryota</taxon>
        <taxon>Fungi</taxon>
        <taxon>Fungi incertae sedis</taxon>
        <taxon>Zoopagomycota</taxon>
        <taxon>Kickxellomycotina</taxon>
        <taxon>Harpellomycetes</taxon>
        <taxon>Harpellales</taxon>
        <taxon>Legeriomycetaceae</taxon>
        <taxon>Smittium</taxon>
    </lineage>
</organism>
<protein>
    <recommendedName>
        <fullName evidence="3">HMG box domain-containing protein</fullName>
    </recommendedName>
</protein>
<dbReference type="SMART" id="SM00398">
    <property type="entry name" value="HMG"/>
    <property type="match status" value="1"/>
</dbReference>
<dbReference type="Proteomes" id="UP000245609">
    <property type="component" value="Unassembled WGS sequence"/>
</dbReference>
<dbReference type="STRING" id="133381.A0A2T9ZH09"/>
<evidence type="ECO:0000313" key="4">
    <source>
        <dbReference type="EMBL" id="PVV03868.1"/>
    </source>
</evidence>